<protein>
    <submittedName>
        <fullName evidence="3">Conserved protein</fullName>
    </submittedName>
</protein>
<evidence type="ECO:0000313" key="3">
    <source>
        <dbReference type="EMBL" id="CEJ09626.1"/>
    </source>
</evidence>
<dbReference type="EMBL" id="CDGJ01000134">
    <property type="protein sequence ID" value="CEJ09626.1"/>
    <property type="molecule type" value="Genomic_DNA"/>
</dbReference>
<organism evidence="2">
    <name type="scientific">Acididesulfobacillus acetoxydans</name>
    <dbReference type="NCBI Taxonomy" id="1561005"/>
    <lineage>
        <taxon>Bacteria</taxon>
        <taxon>Bacillati</taxon>
        <taxon>Bacillota</taxon>
        <taxon>Clostridia</taxon>
        <taxon>Eubacteriales</taxon>
        <taxon>Peptococcaceae</taxon>
        <taxon>Acididesulfobacillus</taxon>
    </lineage>
</organism>
<evidence type="ECO:0000313" key="4">
    <source>
        <dbReference type="Proteomes" id="UP001071230"/>
    </source>
</evidence>
<gene>
    <name evidence="2" type="ORF">DEACI_0900</name>
    <name evidence="3" type="ORF">DEACI_4111</name>
</gene>
<sequence length="412" mass="44995">MKFKKQTALLLSFTVGALLVATTALADMTHKSGYDQLKDALKNTAAQCSSKFDNFTMDISYVVKDNGKTVSSSDTVRKMDRKADATLEETELVTQDGGRQTSEHYADPQTMIDHSSQNSTYFVTHFDPARKFEVLSDPFQSKGAGDVERIVDAVVGNLKDYVVVKESPNGSKEFSGSLNQTQIPSLINALVSFQAKRGLVHSLPQLTQDIFIKEIKGNAQVNRNGVMQSLLGTLVMSGKDAQGQVHLISLEVLGKLSGINATQVVKPDLGGKKVQENTVSSATYKQQIVNPKMYVGEFKNDIVIQKDGKFVKAGERILDITQADQQTVTGQYKEEYKPGFESYATHKVNFHFKAKLSPQGPPGGKFSAVSANGDRISGQLYFDPNLGKVNLVLNGMASMGPGYDSTFEPVFH</sequence>
<dbReference type="RefSeq" id="WP_240983947.1">
    <property type="nucleotide sequence ID" value="NZ_CDGJ01000134.1"/>
</dbReference>
<accession>A0A8S0W217</accession>
<evidence type="ECO:0000313" key="2">
    <source>
        <dbReference type="EMBL" id="CAA7600248.1"/>
    </source>
</evidence>
<proteinExistence type="predicted"/>
<dbReference type="Proteomes" id="UP000836597">
    <property type="component" value="Chromosome"/>
</dbReference>
<reference evidence="3" key="1">
    <citation type="submission" date="2014-11" db="EMBL/GenBank/DDBJ databases">
        <authorList>
            <person name="Hornung B.V."/>
        </authorList>
    </citation>
    <scope>NUCLEOTIDE SEQUENCE</scope>
    <source>
        <strain evidence="3">INE</strain>
    </source>
</reference>
<dbReference type="KEGG" id="aacx:DEACI_0900"/>
<dbReference type="EMBL" id="LR746496">
    <property type="protein sequence ID" value="CAA7600248.1"/>
    <property type="molecule type" value="Genomic_DNA"/>
</dbReference>
<evidence type="ECO:0000256" key="1">
    <source>
        <dbReference type="SAM" id="SignalP"/>
    </source>
</evidence>
<feature type="chain" id="PRO_5035799813" evidence="1">
    <location>
        <begin position="27"/>
        <end position="412"/>
    </location>
</feature>
<name>A0A8S0W217_9FIRM</name>
<feature type="signal peptide" evidence="1">
    <location>
        <begin position="1"/>
        <end position="26"/>
    </location>
</feature>
<dbReference type="AlphaFoldDB" id="A0A8S0W217"/>
<dbReference type="Proteomes" id="UP001071230">
    <property type="component" value="Unassembled WGS sequence"/>
</dbReference>
<keyword evidence="4" id="KW-1185">Reference proteome</keyword>
<reference evidence="2" key="2">
    <citation type="submission" date="2020-01" db="EMBL/GenBank/DDBJ databases">
        <authorList>
            <person name="Hornung B."/>
        </authorList>
    </citation>
    <scope>NUCLEOTIDE SEQUENCE</scope>
    <source>
        <strain evidence="2">PacBioINE</strain>
    </source>
</reference>
<keyword evidence="1" id="KW-0732">Signal</keyword>